<dbReference type="Proteomes" id="UP000188354">
    <property type="component" value="Unassembled WGS sequence"/>
</dbReference>
<evidence type="ECO:0000313" key="1">
    <source>
        <dbReference type="EMBL" id="OIW21435.1"/>
    </source>
</evidence>
<gene>
    <name evidence="1" type="ORF">TanjilG_03535</name>
</gene>
<dbReference type="Gramene" id="OIW21435">
    <property type="protein sequence ID" value="OIW21435"/>
    <property type="gene ID" value="TanjilG_03535"/>
</dbReference>
<evidence type="ECO:0000313" key="2">
    <source>
        <dbReference type="Proteomes" id="UP000188354"/>
    </source>
</evidence>
<reference evidence="1 2" key="1">
    <citation type="journal article" date="2017" name="Plant Biotechnol. J.">
        <title>A comprehensive draft genome sequence for lupin (Lupinus angustifolius), an emerging health food: insights into plant-microbe interactions and legume evolution.</title>
        <authorList>
            <person name="Hane J.K."/>
            <person name="Ming Y."/>
            <person name="Kamphuis L.G."/>
            <person name="Nelson M.N."/>
            <person name="Garg G."/>
            <person name="Atkins C.A."/>
            <person name="Bayer P.E."/>
            <person name="Bravo A."/>
            <person name="Bringans S."/>
            <person name="Cannon S."/>
            <person name="Edwards D."/>
            <person name="Foley R."/>
            <person name="Gao L.L."/>
            <person name="Harrison M.J."/>
            <person name="Huang W."/>
            <person name="Hurgobin B."/>
            <person name="Li S."/>
            <person name="Liu C.W."/>
            <person name="McGrath A."/>
            <person name="Morahan G."/>
            <person name="Murray J."/>
            <person name="Weller J."/>
            <person name="Jian J."/>
            <person name="Singh K.B."/>
        </authorList>
    </citation>
    <scope>NUCLEOTIDE SEQUENCE [LARGE SCALE GENOMIC DNA]</scope>
    <source>
        <strain evidence="2">cv. Tanjil</strain>
        <tissue evidence="1">Whole plant</tissue>
    </source>
</reference>
<name>A0A394DE66_LUPAN</name>
<dbReference type="AlphaFoldDB" id="A0A394DE66"/>
<proteinExistence type="predicted"/>
<keyword evidence="2" id="KW-1185">Reference proteome</keyword>
<dbReference type="EMBL" id="MLAU01026027">
    <property type="protein sequence ID" value="OIW21435.1"/>
    <property type="molecule type" value="Genomic_DNA"/>
</dbReference>
<accession>A0A394DE66</accession>
<comment type="caution">
    <text evidence="1">The sequence shown here is derived from an EMBL/GenBank/DDBJ whole genome shotgun (WGS) entry which is preliminary data.</text>
</comment>
<sequence>MRCNLLFFLTLDIPVPCRHGIMTIDGFAVMPWKSNEALRRFQAYQLNRRF</sequence>
<organism evidence="1 2">
    <name type="scientific">Lupinus angustifolius</name>
    <name type="common">Narrow-leaved blue lupine</name>
    <dbReference type="NCBI Taxonomy" id="3871"/>
    <lineage>
        <taxon>Eukaryota</taxon>
        <taxon>Viridiplantae</taxon>
        <taxon>Streptophyta</taxon>
        <taxon>Embryophyta</taxon>
        <taxon>Tracheophyta</taxon>
        <taxon>Spermatophyta</taxon>
        <taxon>Magnoliopsida</taxon>
        <taxon>eudicotyledons</taxon>
        <taxon>Gunneridae</taxon>
        <taxon>Pentapetalae</taxon>
        <taxon>rosids</taxon>
        <taxon>fabids</taxon>
        <taxon>Fabales</taxon>
        <taxon>Fabaceae</taxon>
        <taxon>Papilionoideae</taxon>
        <taxon>50 kb inversion clade</taxon>
        <taxon>genistoids sensu lato</taxon>
        <taxon>core genistoids</taxon>
        <taxon>Genisteae</taxon>
        <taxon>Lupinus</taxon>
    </lineage>
</organism>
<protein>
    <submittedName>
        <fullName evidence="1">Uncharacterized protein</fullName>
    </submittedName>
</protein>